<feature type="coiled-coil region" evidence="1">
    <location>
        <begin position="154"/>
        <end position="213"/>
    </location>
</feature>
<feature type="transmembrane region" description="Helical" evidence="2">
    <location>
        <begin position="6"/>
        <end position="23"/>
    </location>
</feature>
<keyword evidence="2" id="KW-0812">Transmembrane</keyword>
<proteinExistence type="predicted"/>
<evidence type="ECO:0000256" key="1">
    <source>
        <dbReference type="SAM" id="Coils"/>
    </source>
</evidence>
<reference evidence="3" key="1">
    <citation type="submission" date="2022-02" db="EMBL/GenBank/DDBJ databases">
        <title>Towards deciphering the DNA virus diversity associated with rodent species in the families Cricetidae and Heteromyidae.</title>
        <authorList>
            <person name="Lund M."/>
            <person name="Larsen B.B."/>
            <person name="Gryseels S."/>
            <person name="Kraberger S."/>
            <person name="Rowsey D.M."/>
            <person name="Steger L."/>
            <person name="Yule K.M."/>
            <person name="Upham N.S."/>
            <person name="Worobey M."/>
            <person name="Van Doorslaer K."/>
            <person name="Varsani A."/>
        </authorList>
    </citation>
    <scope>NUCLEOTIDE SEQUENCE</scope>
    <source>
        <strain evidence="3">UA08Rod_6521</strain>
    </source>
</reference>
<dbReference type="EMBL" id="OM869506">
    <property type="protein sequence ID" value="UPW40839.1"/>
    <property type="molecule type" value="Genomic_DNA"/>
</dbReference>
<name>A0A976N0Y0_9VIRU</name>
<protein>
    <submittedName>
        <fullName evidence="3">Uncharacterized protein</fullName>
    </submittedName>
</protein>
<evidence type="ECO:0000313" key="3">
    <source>
        <dbReference type="EMBL" id="UPW40839.1"/>
    </source>
</evidence>
<organism evidence="3">
    <name type="scientific">Sigmofec virus UA08Rod_6521</name>
    <dbReference type="NCBI Taxonomy" id="2929233"/>
    <lineage>
        <taxon>Viruses</taxon>
        <taxon>Monodnaviria</taxon>
        <taxon>Sangervirae</taxon>
        <taxon>Phixviricota</taxon>
        <taxon>Malgrandaviricetes</taxon>
        <taxon>Petitvirales</taxon>
        <taxon>Microviridae</taxon>
    </lineage>
</organism>
<keyword evidence="2" id="KW-1133">Transmembrane helix</keyword>
<keyword evidence="2" id="KW-0472">Membrane</keyword>
<keyword evidence="1" id="KW-0175">Coiled coil</keyword>
<evidence type="ECO:0000256" key="2">
    <source>
        <dbReference type="SAM" id="Phobius"/>
    </source>
</evidence>
<sequence length="218" mass="24537">MLDYLPIIYIVLVAVLNGIELIYSVRTGRNIKSEVNSMKKMVTLTDKSVAREKKDPYTQSFSPLIKQYRYNESSGELEELPDMLNIDKVVESCRQSCLEALKERFLPRDVTAELQGQVEDIERDIGDIASSLSALDDWREKLNLSPESSTSQVYEAMMAEREKMLKDAQMLQEKHLDDRLKAAQAQPLAGPTVEQIRAQIAALQASLDAQEKGGVENA</sequence>
<accession>A0A976N0Y0</accession>